<sequence>MRESDERGGHERDDTGSHRRQFLAGVGAVTGVAVAGCSDLPLIGDETATTFPAGEVGTILREEEPPIEWPVPVQPDSSALEGELERVDELLAAVPESIGREDVPNGVVRETIEEQRTESATARGEAAEAERTERYHALRELRDVRETARTAAVTWLAVDADTEQLGGELRDERDAVRSAIADRLEGVEYRGADTDERRLRGALYFYQREADLEHAERSLGRAGADQRDTVLDIGESAGTLEFGAATAGVWEQFDERYDAAFDDGVALESAFETALERSIDRTETVDFPAQDGEEWYEAVGVGELEDEQLEWTLWQAGRDVLNAQDRMRDAVDGGNLGTGLYGAVQFEQQFRAFERLRDRIADGAVATPETVAEIREERERALEAATTAREQLSQPSLGAYALAETLQSLAWIDDGVHRAADTDPEASVSIQDEYGDYACREAELAVLPDAIDAFRARFTD</sequence>
<proteinExistence type="predicted"/>
<feature type="region of interest" description="Disordered" evidence="1">
    <location>
        <begin position="1"/>
        <end position="20"/>
    </location>
</feature>
<dbReference type="RefSeq" id="WP_090306396.1">
    <property type="nucleotide sequence ID" value="NZ_FNFE01000003.1"/>
</dbReference>
<dbReference type="InterPro" id="IPR006311">
    <property type="entry name" value="TAT_signal"/>
</dbReference>
<evidence type="ECO:0000313" key="3">
    <source>
        <dbReference type="Proteomes" id="UP000198882"/>
    </source>
</evidence>
<name>A0A1G8ZS96_9EURY</name>
<dbReference type="Proteomes" id="UP000198882">
    <property type="component" value="Unassembled WGS sequence"/>
</dbReference>
<dbReference type="OrthoDB" id="350675at2157"/>
<dbReference type="STRING" id="1095776.SAMN04515672_2413"/>
<evidence type="ECO:0000313" key="2">
    <source>
        <dbReference type="EMBL" id="SDK17215.1"/>
    </source>
</evidence>
<dbReference type="PROSITE" id="PS51318">
    <property type="entry name" value="TAT"/>
    <property type="match status" value="1"/>
</dbReference>
<dbReference type="AlphaFoldDB" id="A0A1G8ZS96"/>
<dbReference type="EMBL" id="FNFE01000003">
    <property type="protein sequence ID" value="SDK17215.1"/>
    <property type="molecule type" value="Genomic_DNA"/>
</dbReference>
<keyword evidence="3" id="KW-1185">Reference proteome</keyword>
<protein>
    <submittedName>
        <fullName evidence="2">Uncharacterized protein</fullName>
    </submittedName>
</protein>
<reference evidence="3" key="1">
    <citation type="submission" date="2016-10" db="EMBL/GenBank/DDBJ databases">
        <authorList>
            <person name="Varghese N."/>
            <person name="Submissions S."/>
        </authorList>
    </citation>
    <scope>NUCLEOTIDE SEQUENCE [LARGE SCALE GENOMIC DNA]</scope>
    <source>
        <strain evidence="3">B4,CECT 8067,JCM 17497</strain>
    </source>
</reference>
<feature type="compositionally biased region" description="Basic and acidic residues" evidence="1">
    <location>
        <begin position="1"/>
        <end position="17"/>
    </location>
</feature>
<accession>A0A1G8ZS96</accession>
<organism evidence="2 3">
    <name type="scientific">Natronorubrum texcoconense</name>
    <dbReference type="NCBI Taxonomy" id="1095776"/>
    <lineage>
        <taxon>Archaea</taxon>
        <taxon>Methanobacteriati</taxon>
        <taxon>Methanobacteriota</taxon>
        <taxon>Stenosarchaea group</taxon>
        <taxon>Halobacteria</taxon>
        <taxon>Halobacteriales</taxon>
        <taxon>Natrialbaceae</taxon>
        <taxon>Natronorubrum</taxon>
    </lineage>
</organism>
<gene>
    <name evidence="2" type="ORF">SAMN04515672_2413</name>
</gene>
<evidence type="ECO:0000256" key="1">
    <source>
        <dbReference type="SAM" id="MobiDB-lite"/>
    </source>
</evidence>